<sequence>LVGYCQRPRGGGAEEDPNLAPHILMENLVTRASGVMALRHLITKTGEAQEIDYLLGCGEEAVGDRYNRGGGNMAKAIGELCGCTKATGSDVKAFCCAPVHAIVLAASLVASKVFNNVVVVAGGSFAKLGMKFQGHLRHDMPILEDVLAGIAAWVSQDDGKSPVIRLDSIGKHEISSGSAQQAIIDKLVVQPLDHLGLKLTQVDKYATEMHNPEVTEPQGSGNVPRMNYRTIGSFAVMRKELRREDLDHFVEVHGMPGFSPTQGHIASAVPVLGHSMRKMMRGEMENTMFLAKGSLFLGRVTQLSDGISF</sequence>
<accession>X1LND7</accession>
<dbReference type="Pfam" id="PF19364">
    <property type="entry name" value="DUF5940"/>
    <property type="match status" value="1"/>
</dbReference>
<proteinExistence type="predicted"/>
<dbReference type="GO" id="GO:0016746">
    <property type="term" value="F:acyltransferase activity"/>
    <property type="evidence" value="ECO:0007669"/>
    <property type="project" value="InterPro"/>
</dbReference>
<evidence type="ECO:0000313" key="2">
    <source>
        <dbReference type="EMBL" id="GAI20593.1"/>
    </source>
</evidence>
<name>X1LND7_9ZZZZ</name>
<feature type="domain" description="DUF5940" evidence="1">
    <location>
        <begin position="182"/>
        <end position="309"/>
    </location>
</feature>
<organism evidence="2">
    <name type="scientific">marine sediment metagenome</name>
    <dbReference type="NCBI Taxonomy" id="412755"/>
    <lineage>
        <taxon>unclassified sequences</taxon>
        <taxon>metagenomes</taxon>
        <taxon>ecological metagenomes</taxon>
    </lineage>
</organism>
<gene>
    <name evidence="2" type="ORF">S06H3_25309</name>
</gene>
<protein>
    <recommendedName>
        <fullName evidence="1">DUF5940 domain-containing protein</fullName>
    </recommendedName>
</protein>
<comment type="caution">
    <text evidence="2">The sequence shown here is derived from an EMBL/GenBank/DDBJ whole genome shotgun (WGS) entry which is preliminary data.</text>
</comment>
<reference evidence="2" key="1">
    <citation type="journal article" date="2014" name="Front. Microbiol.">
        <title>High frequency of phylogenetically diverse reductive dehalogenase-homologous genes in deep subseafloor sedimentary metagenomes.</title>
        <authorList>
            <person name="Kawai M."/>
            <person name="Futagami T."/>
            <person name="Toyoda A."/>
            <person name="Takaki Y."/>
            <person name="Nishi S."/>
            <person name="Hori S."/>
            <person name="Arai W."/>
            <person name="Tsubouchi T."/>
            <person name="Morono Y."/>
            <person name="Uchiyama I."/>
            <person name="Ito T."/>
            <person name="Fujiyama A."/>
            <person name="Inagaki F."/>
            <person name="Takami H."/>
        </authorList>
    </citation>
    <scope>NUCLEOTIDE SEQUENCE</scope>
    <source>
        <strain evidence="2">Expedition CK06-06</strain>
    </source>
</reference>
<dbReference type="InterPro" id="IPR016039">
    <property type="entry name" value="Thiolase-like"/>
</dbReference>
<dbReference type="InterPro" id="IPR045984">
    <property type="entry name" value="DUF5940"/>
</dbReference>
<evidence type="ECO:0000259" key="1">
    <source>
        <dbReference type="Pfam" id="PF19364"/>
    </source>
</evidence>
<feature type="non-terminal residue" evidence="2">
    <location>
        <position position="1"/>
    </location>
</feature>
<dbReference type="Gene3D" id="3.40.47.10">
    <property type="match status" value="1"/>
</dbReference>
<dbReference type="AlphaFoldDB" id="X1LND7"/>
<dbReference type="SUPFAM" id="SSF53901">
    <property type="entry name" value="Thiolase-like"/>
    <property type="match status" value="1"/>
</dbReference>
<feature type="non-terminal residue" evidence="2">
    <location>
        <position position="309"/>
    </location>
</feature>
<dbReference type="EMBL" id="BARV01014564">
    <property type="protein sequence ID" value="GAI20593.1"/>
    <property type="molecule type" value="Genomic_DNA"/>
</dbReference>
<dbReference type="NCBIfam" id="NF040746">
    <property type="entry name" value="reduct_C_beta"/>
    <property type="match status" value="1"/>
</dbReference>